<keyword evidence="1" id="KW-1133">Transmembrane helix</keyword>
<name>A0A9X3IWH6_9BACT</name>
<evidence type="ECO:0000256" key="1">
    <source>
        <dbReference type="SAM" id="Phobius"/>
    </source>
</evidence>
<accession>A0A9X3IWH6</accession>
<keyword evidence="3" id="KW-1185">Reference proteome</keyword>
<organism evidence="2 3">
    <name type="scientific">Nannocystis pusilla</name>
    <dbReference type="NCBI Taxonomy" id="889268"/>
    <lineage>
        <taxon>Bacteria</taxon>
        <taxon>Pseudomonadati</taxon>
        <taxon>Myxococcota</taxon>
        <taxon>Polyangia</taxon>
        <taxon>Nannocystales</taxon>
        <taxon>Nannocystaceae</taxon>
        <taxon>Nannocystis</taxon>
    </lineage>
</organism>
<dbReference type="Proteomes" id="UP001150924">
    <property type="component" value="Unassembled WGS sequence"/>
</dbReference>
<feature type="transmembrane region" description="Helical" evidence="1">
    <location>
        <begin position="12"/>
        <end position="33"/>
    </location>
</feature>
<gene>
    <name evidence="2" type="ORF">OV079_12925</name>
</gene>
<sequence length="56" mass="6227">MATVDVDSSTTFFWPVFGSISTFFFVTSCSTMLNSTRRFFSLPSSVDSSAMRRVSP</sequence>
<dbReference type="EMBL" id="JAPNKE010000002">
    <property type="protein sequence ID" value="MCY1006446.1"/>
    <property type="molecule type" value="Genomic_DNA"/>
</dbReference>
<dbReference type="AlphaFoldDB" id="A0A9X3IWH6"/>
<protein>
    <submittedName>
        <fullName evidence="2">Uncharacterized protein</fullName>
    </submittedName>
</protein>
<evidence type="ECO:0000313" key="3">
    <source>
        <dbReference type="Proteomes" id="UP001150924"/>
    </source>
</evidence>
<keyword evidence="1" id="KW-0812">Transmembrane</keyword>
<keyword evidence="1" id="KW-0472">Membrane</keyword>
<dbReference type="RefSeq" id="WP_267768640.1">
    <property type="nucleotide sequence ID" value="NZ_JAPNKE010000002.1"/>
</dbReference>
<comment type="caution">
    <text evidence="2">The sequence shown here is derived from an EMBL/GenBank/DDBJ whole genome shotgun (WGS) entry which is preliminary data.</text>
</comment>
<reference evidence="2" key="1">
    <citation type="submission" date="2022-11" db="EMBL/GenBank/DDBJ databases">
        <title>Minimal conservation of predation-associated metabolite biosynthetic gene clusters underscores biosynthetic potential of Myxococcota including descriptions for ten novel species: Archangium lansinium sp. nov., Myxococcus landrumus sp. nov., Nannocystis bai.</title>
        <authorList>
            <person name="Ahearne A."/>
            <person name="Stevens C."/>
            <person name="Phillips K."/>
        </authorList>
    </citation>
    <scope>NUCLEOTIDE SEQUENCE</scope>
    <source>
        <strain evidence="2">Na p29</strain>
    </source>
</reference>
<evidence type="ECO:0000313" key="2">
    <source>
        <dbReference type="EMBL" id="MCY1006446.1"/>
    </source>
</evidence>
<proteinExistence type="predicted"/>